<evidence type="ECO:0000313" key="3">
    <source>
        <dbReference type="Proteomes" id="UP000011220"/>
    </source>
</evidence>
<protein>
    <submittedName>
        <fullName evidence="2">Uncharacterized protein</fullName>
    </submittedName>
</protein>
<keyword evidence="3" id="KW-1185">Reference proteome</keyword>
<dbReference type="KEGG" id="csd:Clst_1805"/>
<dbReference type="RefSeq" id="WP_015359534.1">
    <property type="nucleotide sequence ID" value="NC_020134.1"/>
</dbReference>
<dbReference type="KEGG" id="css:Cst_c18770"/>
<dbReference type="AlphaFoldDB" id="L7VQ77"/>
<keyword evidence="1" id="KW-1133">Transmembrane helix</keyword>
<feature type="transmembrane region" description="Helical" evidence="1">
    <location>
        <begin position="160"/>
        <end position="182"/>
    </location>
</feature>
<feature type="transmembrane region" description="Helical" evidence="1">
    <location>
        <begin position="285"/>
        <end position="305"/>
    </location>
</feature>
<keyword evidence="1" id="KW-0812">Transmembrane</keyword>
<organism evidence="2 3">
    <name type="scientific">Thermoclostridium stercorarium (strain ATCC 35414 / DSM 8532 / NCIMB 11754)</name>
    <name type="common">Clostridium stercorarium</name>
    <dbReference type="NCBI Taxonomy" id="1121335"/>
    <lineage>
        <taxon>Bacteria</taxon>
        <taxon>Bacillati</taxon>
        <taxon>Bacillota</taxon>
        <taxon>Clostridia</taxon>
        <taxon>Eubacteriales</taxon>
        <taxon>Oscillospiraceae</taxon>
        <taxon>Thermoclostridium</taxon>
    </lineage>
</organism>
<evidence type="ECO:0000313" key="2">
    <source>
        <dbReference type="EMBL" id="AGC68854.1"/>
    </source>
</evidence>
<dbReference type="PATRIC" id="fig|1121335.3.peg.1874"/>
<sequence length="353" mass="39950">MMNNKITEEEFYQFKKLPVQKKIDSMEAYLIGINGRRYNMEEVGGMVFGEENYSFKVSLIHRCYNFFGQNSGKYAPGCNFERNYGYRVTRKDIEDFVNTYPNGTFDIGITFEDFLKTRIAGAGTQETNSRPFQGSNFSQFDIPDGNALNSRDNPGYNMQASSLFIGIGFIGVLVLLILLFTGNLFKHWFISLFILLMTIGAFNLPALLQDENSQGTQESHGNNQYTDYQSYEHGYTGYENHGNTSVFRRKVKAPYLQKPIGGRKTYNGFEINLTNFLKGKSLSNILTNILVIVLISNIVISAAITHEPISTRFWALYIAIATTKGMIFDAKGVGLFGKLLILGIVWLVAYNYI</sequence>
<gene>
    <name evidence="2" type="ordered locus">Cst_c18770</name>
</gene>
<evidence type="ECO:0000256" key="1">
    <source>
        <dbReference type="SAM" id="Phobius"/>
    </source>
</evidence>
<name>L7VQ77_THES1</name>
<proteinExistence type="predicted"/>
<dbReference type="Proteomes" id="UP000011220">
    <property type="component" value="Chromosome"/>
</dbReference>
<dbReference type="EMBL" id="CP004044">
    <property type="protein sequence ID" value="AGC68854.1"/>
    <property type="molecule type" value="Genomic_DNA"/>
</dbReference>
<keyword evidence="1" id="KW-0472">Membrane</keyword>
<feature type="transmembrane region" description="Helical" evidence="1">
    <location>
        <begin position="335"/>
        <end position="352"/>
    </location>
</feature>
<accession>L7VQ77</accession>
<feature type="transmembrane region" description="Helical" evidence="1">
    <location>
        <begin position="188"/>
        <end position="208"/>
    </location>
</feature>
<dbReference type="STRING" id="1121335.Cst_c18770"/>
<reference evidence="2 3" key="1">
    <citation type="journal article" date="2013" name="Genome Announc.">
        <title>Complete genome sequence of Clostridium stercorarium subsp. stercorarium strain DSM 8532, a thermophilic degrader of plant cell wall fibers.</title>
        <authorList>
            <person name="Poehlein A."/>
            <person name="Zverlov V.V."/>
            <person name="Daniel R."/>
            <person name="Schwarz W.H."/>
            <person name="Liebl W."/>
        </authorList>
    </citation>
    <scope>NUCLEOTIDE SEQUENCE [LARGE SCALE GENOMIC DNA]</scope>
    <source>
        <strain evidence="3">ATCC 35414 / DSM 8532 / NCIMB 11754</strain>
    </source>
</reference>